<dbReference type="Pfam" id="PF02661">
    <property type="entry name" value="Fic"/>
    <property type="match status" value="1"/>
</dbReference>
<gene>
    <name evidence="5" type="ORF">E2R66_22460</name>
</gene>
<evidence type="ECO:0000256" key="3">
    <source>
        <dbReference type="PIRSR" id="PIRSR640198-3"/>
    </source>
</evidence>
<evidence type="ECO:0000256" key="2">
    <source>
        <dbReference type="PIRSR" id="PIRSR640198-2"/>
    </source>
</evidence>
<dbReference type="EMBL" id="SOZE01000032">
    <property type="protein sequence ID" value="TFF34300.1"/>
    <property type="molecule type" value="Genomic_DNA"/>
</dbReference>
<keyword evidence="6" id="KW-1185">Reference proteome</keyword>
<keyword evidence="2" id="KW-0067">ATP-binding</keyword>
<feature type="domain" description="Fido" evidence="4">
    <location>
        <begin position="97"/>
        <end position="249"/>
    </location>
</feature>
<reference evidence="5 6" key="1">
    <citation type="journal article" date="2017" name="Int. J. Syst. Evol. Microbiol.">
        <title>Mucilaginibacterpsychrotolerans sp. nov., isolated from peatlands.</title>
        <authorList>
            <person name="Deng Y."/>
            <person name="Shen L."/>
            <person name="Xu B."/>
            <person name="Liu Y."/>
            <person name="Gu Z."/>
            <person name="Liu H."/>
            <person name="Zhou Y."/>
        </authorList>
    </citation>
    <scope>NUCLEOTIDE SEQUENCE [LARGE SCALE GENOMIC DNA]</scope>
    <source>
        <strain evidence="5 6">NH7-4</strain>
    </source>
</reference>
<evidence type="ECO:0000313" key="5">
    <source>
        <dbReference type="EMBL" id="TFF34300.1"/>
    </source>
</evidence>
<name>A0A4Y8S6W8_9SPHI</name>
<evidence type="ECO:0000313" key="6">
    <source>
        <dbReference type="Proteomes" id="UP000297540"/>
    </source>
</evidence>
<feature type="site" description="Important for autoinhibition of adenylyltransferase activity" evidence="3">
    <location>
        <position position="47"/>
    </location>
</feature>
<feature type="active site" evidence="1">
    <location>
        <position position="190"/>
    </location>
</feature>
<organism evidence="5 6">
    <name type="scientific">Mucilaginibacter psychrotolerans</name>
    <dbReference type="NCBI Taxonomy" id="1524096"/>
    <lineage>
        <taxon>Bacteria</taxon>
        <taxon>Pseudomonadati</taxon>
        <taxon>Bacteroidota</taxon>
        <taxon>Sphingobacteriia</taxon>
        <taxon>Sphingobacteriales</taxon>
        <taxon>Sphingobacteriaceae</taxon>
        <taxon>Mucilaginibacter</taxon>
    </lineage>
</organism>
<comment type="caution">
    <text evidence="5">The sequence shown here is derived from an EMBL/GenBank/DDBJ whole genome shotgun (WGS) entry which is preliminary data.</text>
</comment>
<dbReference type="AlphaFoldDB" id="A0A4Y8S6W8"/>
<keyword evidence="2" id="KW-0547">Nucleotide-binding</keyword>
<evidence type="ECO:0000256" key="1">
    <source>
        <dbReference type="PIRSR" id="PIRSR640198-1"/>
    </source>
</evidence>
<dbReference type="RefSeq" id="WP_133235022.1">
    <property type="nucleotide sequence ID" value="NZ_SOZE01000032.1"/>
</dbReference>
<protein>
    <submittedName>
        <fullName evidence="5">Fic family protein</fullName>
    </submittedName>
</protein>
<proteinExistence type="predicted"/>
<dbReference type="PANTHER" id="PTHR13504:SF38">
    <property type="entry name" value="FIDO DOMAIN-CONTAINING PROTEIN"/>
    <property type="match status" value="1"/>
</dbReference>
<dbReference type="SUPFAM" id="SSF140931">
    <property type="entry name" value="Fic-like"/>
    <property type="match status" value="1"/>
</dbReference>
<feature type="binding site" evidence="2">
    <location>
        <begin position="226"/>
        <end position="227"/>
    </location>
    <ligand>
        <name>ATP</name>
        <dbReference type="ChEBI" id="CHEBI:30616"/>
    </ligand>
</feature>
<evidence type="ECO:0000259" key="4">
    <source>
        <dbReference type="PROSITE" id="PS51459"/>
    </source>
</evidence>
<dbReference type="Proteomes" id="UP000297540">
    <property type="component" value="Unassembled WGS sequence"/>
</dbReference>
<sequence length="459" mass="53654">MSFTDKLQEIDNLQAAIEGHGQIPVTLLNKINYKLRLEWNYTSNSMEGNSLTKRETRTVMVNAIEVHGKPLKDIQEIKNHDTVITTIMKMGKGELNISESRIREIHKGIMYEEDEDKKKYVGQWKNVDNYMLNYDGERYDFVPYAEVPERMHQLVNWTNSEKEKIQRSQNDAIHPVSLALKFHLDYLNIHPFYDGNGRTARILSNLILISYGLPPFYIKENEKQNYYRYLTDIQTYGGEPDLFYEFMVGLVQRSLQITLDVIEGKEIEEEDDIDKEIALLKLRLDKSHERKEVKNWSNIIKIIEHSGIPLFQKIIAKLSKFDDLFESIEHRIIYNTDQFPKYDLQDRRGGNALSTALFPNTLLDWLHRPQLLNGSMVSFGIEYFLKGYKFSKPFNLPVFIRFVFNEYTYSISITVGYDSKDNSIPEINYDRVVENDTIVNIVNDAMKAALEIIKKESGQ</sequence>
<dbReference type="Gene3D" id="1.10.3290.10">
    <property type="entry name" value="Fido-like domain"/>
    <property type="match status" value="1"/>
</dbReference>
<accession>A0A4Y8S6W8</accession>
<feature type="binding site" evidence="2">
    <location>
        <begin position="194"/>
        <end position="201"/>
    </location>
    <ligand>
        <name>ATP</name>
        <dbReference type="ChEBI" id="CHEBI:30616"/>
    </ligand>
</feature>
<dbReference type="InterPro" id="IPR036597">
    <property type="entry name" value="Fido-like_dom_sf"/>
</dbReference>
<dbReference type="InterPro" id="IPR003812">
    <property type="entry name" value="Fido"/>
</dbReference>
<dbReference type="PANTHER" id="PTHR13504">
    <property type="entry name" value="FIDO DOMAIN-CONTAINING PROTEIN DDB_G0283145"/>
    <property type="match status" value="1"/>
</dbReference>
<dbReference type="InterPro" id="IPR040198">
    <property type="entry name" value="Fido_containing"/>
</dbReference>
<dbReference type="OrthoDB" id="9814400at2"/>
<dbReference type="PROSITE" id="PS51459">
    <property type="entry name" value="FIDO"/>
    <property type="match status" value="1"/>
</dbReference>
<dbReference type="GO" id="GO:0005524">
    <property type="term" value="F:ATP binding"/>
    <property type="evidence" value="ECO:0007669"/>
    <property type="project" value="UniProtKB-KW"/>
</dbReference>